<dbReference type="AlphaFoldDB" id="A0AAN8JFT1"/>
<dbReference type="GO" id="GO:0072557">
    <property type="term" value="C:IPAF inflammasome complex"/>
    <property type="evidence" value="ECO:0007669"/>
    <property type="project" value="TreeGrafter"/>
</dbReference>
<sequence>MEKTGSVSSSLCCGAYSNMKSEETDSASLSSLCCGAYSKINLAISNKMRMDTFRSCPKIKSLTKNWSNVGFVYTGTSTHRDGHVTCVKCFQTVKEWKTKRVPYIEHYMINKECSFVQTYKPVVDGLLPVDYYGIQNNRYPRLANRVSSFGGNECMNLPPGDNRAAARAGFFYEESSLQCFCCGTVIKESKKNDVLLCEHYKVSPECPFLGIQLPRVSQAIESTVVNGLKDP</sequence>
<dbReference type="SUPFAM" id="SSF57924">
    <property type="entry name" value="Inhibitor of apoptosis (IAP) repeat"/>
    <property type="match status" value="2"/>
</dbReference>
<dbReference type="PROSITE" id="PS50143">
    <property type="entry name" value="BIR_REPEAT_2"/>
    <property type="match status" value="2"/>
</dbReference>
<dbReference type="GO" id="GO:0043066">
    <property type="term" value="P:negative regulation of apoptotic process"/>
    <property type="evidence" value="ECO:0007669"/>
    <property type="project" value="InterPro"/>
</dbReference>
<dbReference type="PANTHER" id="PTHR46914:SF1">
    <property type="entry name" value="BACULOVIRAL IAP REPEAT-CONTAINING PROTEIN 1"/>
    <property type="match status" value="1"/>
</dbReference>
<dbReference type="PANTHER" id="PTHR46914">
    <property type="entry name" value="BACULOVIRAL IAP REPEAT-CONTAINING PROTEIN 1"/>
    <property type="match status" value="1"/>
</dbReference>
<dbReference type="GO" id="GO:0016045">
    <property type="term" value="P:detection of bacterium"/>
    <property type="evidence" value="ECO:0007669"/>
    <property type="project" value="TreeGrafter"/>
</dbReference>
<dbReference type="SMART" id="SM00238">
    <property type="entry name" value="BIR"/>
    <property type="match status" value="2"/>
</dbReference>
<organism evidence="1 2">
    <name type="scientific">Patella caerulea</name>
    <name type="common">Rayed Mediterranean limpet</name>
    <dbReference type="NCBI Taxonomy" id="87958"/>
    <lineage>
        <taxon>Eukaryota</taxon>
        <taxon>Metazoa</taxon>
        <taxon>Spiralia</taxon>
        <taxon>Lophotrochozoa</taxon>
        <taxon>Mollusca</taxon>
        <taxon>Gastropoda</taxon>
        <taxon>Patellogastropoda</taxon>
        <taxon>Patelloidea</taxon>
        <taxon>Patellidae</taxon>
        <taxon>Patella</taxon>
    </lineage>
</organism>
<proteinExistence type="predicted"/>
<dbReference type="Gene3D" id="1.10.1170.10">
    <property type="entry name" value="Inhibitor Of Apoptosis Protein (2mihbC-IAP-1), Chain A"/>
    <property type="match status" value="2"/>
</dbReference>
<comment type="caution">
    <text evidence="1">The sequence shown here is derived from an EMBL/GenBank/DDBJ whole genome shotgun (WGS) entry which is preliminary data.</text>
</comment>
<dbReference type="EMBL" id="JAZGQO010000010">
    <property type="protein sequence ID" value="KAK6177376.1"/>
    <property type="molecule type" value="Genomic_DNA"/>
</dbReference>
<dbReference type="GO" id="GO:0005524">
    <property type="term" value="F:ATP binding"/>
    <property type="evidence" value="ECO:0007669"/>
    <property type="project" value="TreeGrafter"/>
</dbReference>
<dbReference type="InterPro" id="IPR001370">
    <property type="entry name" value="BIR_rpt"/>
</dbReference>
<evidence type="ECO:0000313" key="2">
    <source>
        <dbReference type="Proteomes" id="UP001347796"/>
    </source>
</evidence>
<reference evidence="1 2" key="1">
    <citation type="submission" date="2024-01" db="EMBL/GenBank/DDBJ databases">
        <title>The genome of the rayed Mediterranean limpet Patella caerulea (Linnaeus, 1758).</title>
        <authorList>
            <person name="Anh-Thu Weber A."/>
            <person name="Halstead-Nussloch G."/>
        </authorList>
    </citation>
    <scope>NUCLEOTIDE SEQUENCE [LARGE SCALE GENOMIC DNA]</scope>
    <source>
        <strain evidence="1">AATW-2023a</strain>
        <tissue evidence="1">Whole specimen</tissue>
    </source>
</reference>
<dbReference type="Proteomes" id="UP001347796">
    <property type="component" value="Unassembled WGS sequence"/>
</dbReference>
<protein>
    <submittedName>
        <fullName evidence="1">Uncharacterized protein</fullName>
    </submittedName>
</protein>
<evidence type="ECO:0000313" key="1">
    <source>
        <dbReference type="EMBL" id="KAK6177376.1"/>
    </source>
</evidence>
<dbReference type="Pfam" id="PF00653">
    <property type="entry name" value="BIR"/>
    <property type="match status" value="2"/>
</dbReference>
<name>A0AAN8JFT1_PATCE</name>
<dbReference type="GO" id="GO:0043027">
    <property type="term" value="F:cysteine-type endopeptidase inhibitor activity involved in apoptotic process"/>
    <property type="evidence" value="ECO:0007669"/>
    <property type="project" value="InterPro"/>
</dbReference>
<keyword evidence="2" id="KW-1185">Reference proteome</keyword>
<accession>A0AAN8JFT1</accession>
<gene>
    <name evidence="1" type="ORF">SNE40_015489</name>
</gene>
<dbReference type="GO" id="GO:0042742">
    <property type="term" value="P:defense response to bacterium"/>
    <property type="evidence" value="ECO:0007669"/>
    <property type="project" value="TreeGrafter"/>
</dbReference>
<dbReference type="InterPro" id="IPR028789">
    <property type="entry name" value="Naip"/>
</dbReference>